<dbReference type="GO" id="GO:0008757">
    <property type="term" value="F:S-adenosylmethionine-dependent methyltransferase activity"/>
    <property type="evidence" value="ECO:0007669"/>
    <property type="project" value="InterPro"/>
</dbReference>
<sequence length="278" mass="29575">MSDGEMEAREAALQAAERYDSFMVPVMFSPLAVLLTDQAALKSGERVLDIACGSGVVTRRAAQQVGSTGRVAALDLNPAMLEIARRHAPSADAAVPEWYQGSAQALPFPDASFDVVLCQQGLQFFPDRALALSEMWRVLVPSGRVVVLVNHEIGRNPLYQQLSGAALRLIGIDVYAAAFALGDAEKLGHLMNGANFHSVTVSEKVNAVRFPSAADFVQNILLGASAAVPALAALSPAARTDLGHRIEAEMGEYLSDHTEGHALLDEMVVLISQGWKAG</sequence>
<evidence type="ECO:0000313" key="6">
    <source>
        <dbReference type="Proteomes" id="UP000603865"/>
    </source>
</evidence>
<dbReference type="Proteomes" id="UP000603865">
    <property type="component" value="Unassembled WGS sequence"/>
</dbReference>
<keyword evidence="1" id="KW-0489">Methyltransferase</keyword>
<evidence type="ECO:0000313" key="5">
    <source>
        <dbReference type="EMBL" id="GGR01146.1"/>
    </source>
</evidence>
<feature type="domain" description="Methyltransferase type 11" evidence="4">
    <location>
        <begin position="48"/>
        <end position="147"/>
    </location>
</feature>
<dbReference type="GO" id="GO:0032259">
    <property type="term" value="P:methylation"/>
    <property type="evidence" value="ECO:0007669"/>
    <property type="project" value="UniProtKB-KW"/>
</dbReference>
<proteinExistence type="predicted"/>
<dbReference type="CDD" id="cd02440">
    <property type="entry name" value="AdoMet_MTases"/>
    <property type="match status" value="1"/>
</dbReference>
<dbReference type="InterPro" id="IPR013216">
    <property type="entry name" value="Methyltransf_11"/>
</dbReference>
<keyword evidence="3" id="KW-0949">S-adenosyl-L-methionine</keyword>
<dbReference type="PANTHER" id="PTHR43591">
    <property type="entry name" value="METHYLTRANSFERASE"/>
    <property type="match status" value="1"/>
</dbReference>
<gene>
    <name evidence="5" type="ORF">GCM10008957_12590</name>
</gene>
<dbReference type="Pfam" id="PF08241">
    <property type="entry name" value="Methyltransf_11"/>
    <property type="match status" value="1"/>
</dbReference>
<evidence type="ECO:0000256" key="2">
    <source>
        <dbReference type="ARBA" id="ARBA00022679"/>
    </source>
</evidence>
<evidence type="ECO:0000256" key="1">
    <source>
        <dbReference type="ARBA" id="ARBA00022603"/>
    </source>
</evidence>
<dbReference type="Gene3D" id="3.40.50.150">
    <property type="entry name" value="Vaccinia Virus protein VP39"/>
    <property type="match status" value="1"/>
</dbReference>
<accession>A0A918C0U8</accession>
<organism evidence="5 6">
    <name type="scientific">Deinococcus ruber</name>
    <dbReference type="NCBI Taxonomy" id="1848197"/>
    <lineage>
        <taxon>Bacteria</taxon>
        <taxon>Thermotogati</taxon>
        <taxon>Deinococcota</taxon>
        <taxon>Deinococci</taxon>
        <taxon>Deinococcales</taxon>
        <taxon>Deinococcaceae</taxon>
        <taxon>Deinococcus</taxon>
    </lineage>
</organism>
<evidence type="ECO:0000259" key="4">
    <source>
        <dbReference type="Pfam" id="PF08241"/>
    </source>
</evidence>
<dbReference type="PROSITE" id="PS51608">
    <property type="entry name" value="SAM_MT_UBIE"/>
    <property type="match status" value="1"/>
</dbReference>
<evidence type="ECO:0000256" key="3">
    <source>
        <dbReference type="ARBA" id="ARBA00022691"/>
    </source>
</evidence>
<dbReference type="SUPFAM" id="SSF53335">
    <property type="entry name" value="S-adenosyl-L-methionine-dependent methyltransferases"/>
    <property type="match status" value="1"/>
</dbReference>
<dbReference type="PANTHER" id="PTHR43591:SF24">
    <property type="entry name" value="2-METHOXY-6-POLYPRENYL-1,4-BENZOQUINOL METHYLASE, MITOCHONDRIAL"/>
    <property type="match status" value="1"/>
</dbReference>
<name>A0A918C0U8_9DEIO</name>
<comment type="caution">
    <text evidence="5">The sequence shown here is derived from an EMBL/GenBank/DDBJ whole genome shotgun (WGS) entry which is preliminary data.</text>
</comment>
<reference evidence="5" key="2">
    <citation type="submission" date="2020-09" db="EMBL/GenBank/DDBJ databases">
        <authorList>
            <person name="Sun Q."/>
            <person name="Ohkuma M."/>
        </authorList>
    </citation>
    <scope>NUCLEOTIDE SEQUENCE</scope>
    <source>
        <strain evidence="5">JCM 31311</strain>
    </source>
</reference>
<dbReference type="InterPro" id="IPR004033">
    <property type="entry name" value="UbiE/COQ5_MeTrFase"/>
</dbReference>
<dbReference type="InterPro" id="IPR029063">
    <property type="entry name" value="SAM-dependent_MTases_sf"/>
</dbReference>
<dbReference type="RefSeq" id="WP_189088656.1">
    <property type="nucleotide sequence ID" value="NZ_BMQL01000004.1"/>
</dbReference>
<reference evidence="5" key="1">
    <citation type="journal article" date="2014" name="Int. J. Syst. Evol. Microbiol.">
        <title>Complete genome sequence of Corynebacterium casei LMG S-19264T (=DSM 44701T), isolated from a smear-ripened cheese.</title>
        <authorList>
            <consortium name="US DOE Joint Genome Institute (JGI-PGF)"/>
            <person name="Walter F."/>
            <person name="Albersmeier A."/>
            <person name="Kalinowski J."/>
            <person name="Ruckert C."/>
        </authorList>
    </citation>
    <scope>NUCLEOTIDE SEQUENCE</scope>
    <source>
        <strain evidence="5">JCM 31311</strain>
    </source>
</reference>
<keyword evidence="6" id="KW-1185">Reference proteome</keyword>
<dbReference type="AlphaFoldDB" id="A0A918C0U8"/>
<dbReference type="EMBL" id="BMQL01000004">
    <property type="protein sequence ID" value="GGR01146.1"/>
    <property type="molecule type" value="Genomic_DNA"/>
</dbReference>
<keyword evidence="2" id="KW-0808">Transferase</keyword>
<protein>
    <recommendedName>
        <fullName evidence="4">Methyltransferase type 11 domain-containing protein</fullName>
    </recommendedName>
</protein>